<dbReference type="FunFam" id="1.20.1540.10:FF:000027">
    <property type="entry name" value="Rhomboid family intramembrane serine protease"/>
    <property type="match status" value="1"/>
</dbReference>
<evidence type="ECO:0000256" key="5">
    <source>
        <dbReference type="SAM" id="Phobius"/>
    </source>
</evidence>
<evidence type="ECO:0000259" key="6">
    <source>
        <dbReference type="Pfam" id="PF01694"/>
    </source>
</evidence>
<dbReference type="GO" id="GO:0004252">
    <property type="term" value="F:serine-type endopeptidase activity"/>
    <property type="evidence" value="ECO:0007669"/>
    <property type="project" value="InterPro"/>
</dbReference>
<evidence type="ECO:0000256" key="3">
    <source>
        <dbReference type="ARBA" id="ARBA00022989"/>
    </source>
</evidence>
<gene>
    <name evidence="7" type="ORF">A3D78_03565</name>
</gene>
<organism evidence="7 8">
    <name type="scientific">Candidatus Gottesmanbacteria bacterium RIFCSPHIGHO2_02_FULL_39_14</name>
    <dbReference type="NCBI Taxonomy" id="1798383"/>
    <lineage>
        <taxon>Bacteria</taxon>
        <taxon>Candidatus Gottesmaniibacteriota</taxon>
    </lineage>
</organism>
<feature type="domain" description="Peptidase S54 rhomboid" evidence="6">
    <location>
        <begin position="60"/>
        <end position="213"/>
    </location>
</feature>
<keyword evidence="3 5" id="KW-1133">Transmembrane helix</keyword>
<comment type="subcellular location">
    <subcellularLocation>
        <location evidence="1">Membrane</location>
        <topology evidence="1">Multi-pass membrane protein</topology>
    </subcellularLocation>
</comment>
<dbReference type="InterPro" id="IPR035952">
    <property type="entry name" value="Rhomboid-like_sf"/>
</dbReference>
<keyword evidence="2 5" id="KW-0812">Transmembrane</keyword>
<dbReference type="Proteomes" id="UP000176253">
    <property type="component" value="Unassembled WGS sequence"/>
</dbReference>
<sequence>MFPIRDHNPSHKLPIVNFLIIAATVFVFYLEILAPDLEQLIYQWALIPQTVEIGNPLTLLPFIYSIFLHGGWLHIISNMWFLWIFGDNIESYLGHLSYLFFYLLTGLAAGFAQYLLMPNSDIPTLGASGAVSGILGAYLVLYPRHKIDTLVVTFGGFMQKIQLPASIMLGYWFVIQLFSGVGSLGIASGGGVAWWAHIGGFATGFLLIRLLRKNNSQNKDHLL</sequence>
<dbReference type="PANTHER" id="PTHR43731:SF26">
    <property type="entry name" value="RHOMBOID-LIKE PROTEIN 10, CHLOROPLASTIC"/>
    <property type="match status" value="1"/>
</dbReference>
<dbReference type="EMBL" id="MFJM01000062">
    <property type="protein sequence ID" value="OGG16007.1"/>
    <property type="molecule type" value="Genomic_DNA"/>
</dbReference>
<evidence type="ECO:0000256" key="1">
    <source>
        <dbReference type="ARBA" id="ARBA00004141"/>
    </source>
</evidence>
<proteinExistence type="predicted"/>
<protein>
    <recommendedName>
        <fullName evidence="6">Peptidase S54 rhomboid domain-containing protein</fullName>
    </recommendedName>
</protein>
<dbReference type="STRING" id="1798383.A3D78_03565"/>
<feature type="transmembrane region" description="Helical" evidence="5">
    <location>
        <begin position="96"/>
        <end position="116"/>
    </location>
</feature>
<dbReference type="InterPro" id="IPR050925">
    <property type="entry name" value="Rhomboid_protease_S54"/>
</dbReference>
<reference evidence="7 8" key="1">
    <citation type="journal article" date="2016" name="Nat. Commun.">
        <title>Thousands of microbial genomes shed light on interconnected biogeochemical processes in an aquifer system.</title>
        <authorList>
            <person name="Anantharaman K."/>
            <person name="Brown C.T."/>
            <person name="Hug L.A."/>
            <person name="Sharon I."/>
            <person name="Castelle C.J."/>
            <person name="Probst A.J."/>
            <person name="Thomas B.C."/>
            <person name="Singh A."/>
            <person name="Wilkins M.J."/>
            <person name="Karaoz U."/>
            <person name="Brodie E.L."/>
            <person name="Williams K.H."/>
            <person name="Hubbard S.S."/>
            <person name="Banfield J.F."/>
        </authorList>
    </citation>
    <scope>NUCLEOTIDE SEQUENCE [LARGE SCALE GENOMIC DNA]</scope>
</reference>
<evidence type="ECO:0000313" key="7">
    <source>
        <dbReference type="EMBL" id="OGG16007.1"/>
    </source>
</evidence>
<feature type="transmembrane region" description="Helical" evidence="5">
    <location>
        <begin position="12"/>
        <end position="30"/>
    </location>
</feature>
<feature type="transmembrane region" description="Helical" evidence="5">
    <location>
        <begin position="163"/>
        <end position="186"/>
    </location>
</feature>
<evidence type="ECO:0000256" key="4">
    <source>
        <dbReference type="ARBA" id="ARBA00023136"/>
    </source>
</evidence>
<comment type="caution">
    <text evidence="7">The sequence shown here is derived from an EMBL/GenBank/DDBJ whole genome shotgun (WGS) entry which is preliminary data.</text>
</comment>
<dbReference type="Pfam" id="PF01694">
    <property type="entry name" value="Rhomboid"/>
    <property type="match status" value="1"/>
</dbReference>
<feature type="transmembrane region" description="Helical" evidence="5">
    <location>
        <begin position="122"/>
        <end position="142"/>
    </location>
</feature>
<dbReference type="GO" id="GO:0016020">
    <property type="term" value="C:membrane"/>
    <property type="evidence" value="ECO:0007669"/>
    <property type="project" value="UniProtKB-SubCell"/>
</dbReference>
<dbReference type="InterPro" id="IPR022764">
    <property type="entry name" value="Peptidase_S54_rhomboid_dom"/>
</dbReference>
<feature type="transmembrane region" description="Helical" evidence="5">
    <location>
        <begin position="192"/>
        <end position="211"/>
    </location>
</feature>
<dbReference type="AlphaFoldDB" id="A0A1F5ZVB8"/>
<evidence type="ECO:0000256" key="2">
    <source>
        <dbReference type="ARBA" id="ARBA00022692"/>
    </source>
</evidence>
<dbReference type="Gene3D" id="1.20.1540.10">
    <property type="entry name" value="Rhomboid-like"/>
    <property type="match status" value="1"/>
</dbReference>
<keyword evidence="4 5" id="KW-0472">Membrane</keyword>
<dbReference type="SUPFAM" id="SSF144091">
    <property type="entry name" value="Rhomboid-like"/>
    <property type="match status" value="1"/>
</dbReference>
<dbReference type="PANTHER" id="PTHR43731">
    <property type="entry name" value="RHOMBOID PROTEASE"/>
    <property type="match status" value="1"/>
</dbReference>
<evidence type="ECO:0000313" key="8">
    <source>
        <dbReference type="Proteomes" id="UP000176253"/>
    </source>
</evidence>
<accession>A0A1F5ZVB8</accession>
<feature type="transmembrane region" description="Helical" evidence="5">
    <location>
        <begin position="62"/>
        <end position="84"/>
    </location>
</feature>
<name>A0A1F5ZVB8_9BACT</name>